<gene>
    <name evidence="1" type="ORF">HV832_11895</name>
</gene>
<protein>
    <submittedName>
        <fullName evidence="1">Uncharacterized protein</fullName>
    </submittedName>
</protein>
<accession>A0A850QQ68</accession>
<organism evidence="1 2">
    <name type="scientific">Undibacterium oligocarboniphilum</name>
    <dbReference type="NCBI Taxonomy" id="666702"/>
    <lineage>
        <taxon>Bacteria</taxon>
        <taxon>Pseudomonadati</taxon>
        <taxon>Pseudomonadota</taxon>
        <taxon>Betaproteobacteria</taxon>
        <taxon>Burkholderiales</taxon>
        <taxon>Oxalobacteraceae</taxon>
        <taxon>Undibacterium</taxon>
    </lineage>
</organism>
<sequence>MPPVITSIPSALSVVQGAPDFLASAIISVDQPVSMGAYYFQVVPIRAMKSLLLQVHYQEQAIITAHLPAMFLRGAMLAASAVIGGHDCLLLTANAAPGSGAAAKSWFGIFRHDGKRLSASSLDQQIVRARAHQDGIALFFTNGDSMRIKL</sequence>
<dbReference type="Proteomes" id="UP000588051">
    <property type="component" value="Unassembled WGS sequence"/>
</dbReference>
<evidence type="ECO:0000313" key="1">
    <source>
        <dbReference type="EMBL" id="NVO78534.1"/>
    </source>
</evidence>
<proteinExistence type="predicted"/>
<reference evidence="1 2" key="1">
    <citation type="submission" date="2020-06" db="EMBL/GenBank/DDBJ databases">
        <authorList>
            <person name="Qiu C."/>
            <person name="Liu Z."/>
        </authorList>
    </citation>
    <scope>NUCLEOTIDE SEQUENCE [LARGE SCALE GENOMIC DNA]</scope>
    <source>
        <strain evidence="1 2">EM 1</strain>
    </source>
</reference>
<dbReference type="RefSeq" id="WP_176804065.1">
    <property type="nucleotide sequence ID" value="NZ_JABXYJ010000006.1"/>
</dbReference>
<comment type="caution">
    <text evidence="1">The sequence shown here is derived from an EMBL/GenBank/DDBJ whole genome shotgun (WGS) entry which is preliminary data.</text>
</comment>
<dbReference type="EMBL" id="JABXYJ010000006">
    <property type="protein sequence ID" value="NVO78534.1"/>
    <property type="molecule type" value="Genomic_DNA"/>
</dbReference>
<name>A0A850QQ68_9BURK</name>
<dbReference type="AlphaFoldDB" id="A0A850QQ68"/>
<keyword evidence="2" id="KW-1185">Reference proteome</keyword>
<evidence type="ECO:0000313" key="2">
    <source>
        <dbReference type="Proteomes" id="UP000588051"/>
    </source>
</evidence>